<evidence type="ECO:0000313" key="4">
    <source>
        <dbReference type="Proteomes" id="UP000019478"/>
    </source>
</evidence>
<dbReference type="EMBL" id="AMGY01000004">
    <property type="protein sequence ID" value="EXJ83965.1"/>
    <property type="molecule type" value="Genomic_DNA"/>
</dbReference>
<feature type="transmembrane region" description="Helical" evidence="1">
    <location>
        <begin position="321"/>
        <end position="342"/>
    </location>
</feature>
<dbReference type="HOGENOM" id="CLU_005679_13_0_1"/>
<dbReference type="Proteomes" id="UP000019478">
    <property type="component" value="Unassembled WGS sequence"/>
</dbReference>
<keyword evidence="4" id="KW-1185">Reference proteome</keyword>
<feature type="domain" description="Acyltransferase 3" evidence="2">
    <location>
        <begin position="2"/>
        <end position="341"/>
    </location>
</feature>
<gene>
    <name evidence="3" type="ORF">A1O3_04632</name>
</gene>
<name>W9Y2W2_9EURO</name>
<dbReference type="InterPro" id="IPR050879">
    <property type="entry name" value="Acyltransferase_3"/>
</dbReference>
<dbReference type="Pfam" id="PF01757">
    <property type="entry name" value="Acyl_transf_3"/>
    <property type="match status" value="1"/>
</dbReference>
<keyword evidence="1" id="KW-0812">Transmembrane</keyword>
<evidence type="ECO:0000313" key="3">
    <source>
        <dbReference type="EMBL" id="EXJ83965.1"/>
    </source>
</evidence>
<feature type="transmembrane region" description="Helical" evidence="1">
    <location>
        <begin position="38"/>
        <end position="59"/>
    </location>
</feature>
<evidence type="ECO:0000256" key="1">
    <source>
        <dbReference type="SAM" id="Phobius"/>
    </source>
</evidence>
<protein>
    <recommendedName>
        <fullName evidence="2">Acyltransferase 3 domain-containing protein</fullName>
    </recommendedName>
</protein>
<dbReference type="InterPro" id="IPR002656">
    <property type="entry name" value="Acyl_transf_3_dom"/>
</dbReference>
<comment type="caution">
    <text evidence="3">The sequence shown here is derived from an EMBL/GenBank/DDBJ whole genome shotgun (WGS) entry which is preliminary data.</text>
</comment>
<dbReference type="GO" id="GO:0016747">
    <property type="term" value="F:acyltransferase activity, transferring groups other than amino-acyl groups"/>
    <property type="evidence" value="ECO:0007669"/>
    <property type="project" value="InterPro"/>
</dbReference>
<dbReference type="PANTHER" id="PTHR23028:SF134">
    <property type="entry name" value="PUTATIVE (AFU_ORTHOLOGUE AFUA_4G08520)-RELATED"/>
    <property type="match status" value="1"/>
</dbReference>
<evidence type="ECO:0000259" key="2">
    <source>
        <dbReference type="Pfam" id="PF01757"/>
    </source>
</evidence>
<organism evidence="3 4">
    <name type="scientific">Capronia epimyces CBS 606.96</name>
    <dbReference type="NCBI Taxonomy" id="1182542"/>
    <lineage>
        <taxon>Eukaryota</taxon>
        <taxon>Fungi</taxon>
        <taxon>Dikarya</taxon>
        <taxon>Ascomycota</taxon>
        <taxon>Pezizomycotina</taxon>
        <taxon>Eurotiomycetes</taxon>
        <taxon>Chaetothyriomycetidae</taxon>
        <taxon>Chaetothyriales</taxon>
        <taxon>Herpotrichiellaceae</taxon>
        <taxon>Capronia</taxon>
    </lineage>
</organism>
<reference evidence="3 4" key="1">
    <citation type="submission" date="2013-03" db="EMBL/GenBank/DDBJ databases">
        <title>The Genome Sequence of Capronia epimyces CBS 606.96.</title>
        <authorList>
            <consortium name="The Broad Institute Genomics Platform"/>
            <person name="Cuomo C."/>
            <person name="de Hoog S."/>
            <person name="Gorbushina A."/>
            <person name="Walker B."/>
            <person name="Young S.K."/>
            <person name="Zeng Q."/>
            <person name="Gargeya S."/>
            <person name="Fitzgerald M."/>
            <person name="Haas B."/>
            <person name="Abouelleil A."/>
            <person name="Allen A.W."/>
            <person name="Alvarado L."/>
            <person name="Arachchi H.M."/>
            <person name="Berlin A.M."/>
            <person name="Chapman S.B."/>
            <person name="Gainer-Dewar J."/>
            <person name="Goldberg J."/>
            <person name="Griggs A."/>
            <person name="Gujja S."/>
            <person name="Hansen M."/>
            <person name="Howarth C."/>
            <person name="Imamovic A."/>
            <person name="Ireland A."/>
            <person name="Larimer J."/>
            <person name="McCowan C."/>
            <person name="Murphy C."/>
            <person name="Pearson M."/>
            <person name="Poon T.W."/>
            <person name="Priest M."/>
            <person name="Roberts A."/>
            <person name="Saif S."/>
            <person name="Shea T."/>
            <person name="Sisk P."/>
            <person name="Sykes S."/>
            <person name="Wortman J."/>
            <person name="Nusbaum C."/>
            <person name="Birren B."/>
        </authorList>
    </citation>
    <scope>NUCLEOTIDE SEQUENCE [LARGE SCALE GENOMIC DNA]</scope>
    <source>
        <strain evidence="3 4">CBS 606.96</strain>
    </source>
</reference>
<dbReference type="eggNOG" id="ENOG502SMT3">
    <property type="taxonomic scope" value="Eukaryota"/>
</dbReference>
<dbReference type="AlphaFoldDB" id="W9Y2W2"/>
<dbReference type="OrthoDB" id="5819582at2759"/>
<accession>W9Y2W2</accession>
<sequence length="364" mass="42026">MVALFFVISGYALGYRFLVLIRKRDADRMLTALASSTFRRYIRLYASTGLACLIALVLVRLRMDDGMRAPIHKETFMDQLWNWIFDLVRFCNPFAEIIGWVNPKVFDSKYLGQMWSIPVEYRGSVALFSFCTAACKLTARDRMILTWIVIVVCNVWQAVYISGFMAGLFIADLSLKRHPERLAKQIPSNTPSGRLNTAENFSSRVRLGYVWLFMLGLFLSSQPDEVNLGILGPYPWRFLKGLVPAWWDKTRGHLFWNGIGALSLTYALEFYPSLQKPLHWRFSQYLGDLSFGIYATHPPVYIAVCQRMLQPFRQHYLGDSYIAYLPGFLITLWAVFTVADYFSRIDKAVVNFASRVQKTLFLDR</sequence>
<keyword evidence="1" id="KW-0472">Membrane</keyword>
<dbReference type="GeneID" id="19168750"/>
<feature type="transmembrane region" description="Helical" evidence="1">
    <location>
        <begin position="146"/>
        <end position="171"/>
    </location>
</feature>
<dbReference type="STRING" id="1182542.W9Y2W2"/>
<proteinExistence type="predicted"/>
<dbReference type="PANTHER" id="PTHR23028">
    <property type="entry name" value="ACETYLTRANSFERASE"/>
    <property type="match status" value="1"/>
</dbReference>
<keyword evidence="1" id="KW-1133">Transmembrane helix</keyword>
<dbReference type="RefSeq" id="XP_007732950.1">
    <property type="nucleotide sequence ID" value="XM_007734760.1"/>
</dbReference>